<protein>
    <recommendedName>
        <fullName evidence="8">tRNA modification GTPase MnmE</fullName>
        <ecNumber evidence="8">3.6.-.-</ecNumber>
    </recommendedName>
</protein>
<feature type="binding site" evidence="8">
    <location>
        <position position="242"/>
    </location>
    <ligand>
        <name>Mg(2+)</name>
        <dbReference type="ChEBI" id="CHEBI:18420"/>
    </ligand>
</feature>
<dbReference type="GO" id="GO:0046872">
    <property type="term" value="F:metal ion binding"/>
    <property type="evidence" value="ECO:0007669"/>
    <property type="project" value="UniProtKB-KW"/>
</dbReference>
<dbReference type="NCBIfam" id="NF003661">
    <property type="entry name" value="PRK05291.1-3"/>
    <property type="match status" value="1"/>
</dbReference>
<keyword evidence="4 8" id="KW-0378">Hydrolase</keyword>
<sequence>MPRRHATASRMLDATDTIVALSSGSLPAGIAVLRISGPKAIATVNRHVTRLPEPRHAGLRTIRDVDGAIVDRGLVILFPGPDSVTGEDLVELHLHGGKAVVAACLEALTGHPGVRLAEAGEFTRRAFVNGRMDLTEAEGLADLLAAETEFQRKLAIAQTGGAMRQACEGWMRRLTHIRAMLEADFDFSDEDDVADDVAAGVSREIIALRAELQAALADARRGEILKDGFKVAIIGAPNAGKSSLLNCLAERDVAIVSDIPGTTRDRIEVTLDLGGLAVRLIDTAGLRDTADPIERLGIERAIDAARQADLVLHLCPVGETADTFDAGSDGPPTWIVTTKADMSTEALSGLAVSVRSGAGIDRLVELVRGLASEAAGSPEGGIPTRSRHRDAIGMAVGYLGECDVETLPPEVAAELLRMASDALGRIVGKRDVEDLLDVIFSQFCIGK</sequence>
<dbReference type="Gene3D" id="3.40.50.300">
    <property type="entry name" value="P-loop containing nucleotide triphosphate hydrolases"/>
    <property type="match status" value="1"/>
</dbReference>
<dbReference type="Gene3D" id="1.20.120.430">
    <property type="entry name" value="tRNA modification GTPase MnmE domain 2"/>
    <property type="match status" value="1"/>
</dbReference>
<evidence type="ECO:0000256" key="5">
    <source>
        <dbReference type="ARBA" id="ARBA00022842"/>
    </source>
</evidence>
<evidence type="ECO:0000313" key="11">
    <source>
        <dbReference type="EMBL" id="BAT25361.1"/>
    </source>
</evidence>
<organism evidence="11">
    <name type="scientific">Aureimonas altamirensis</name>
    <dbReference type="NCBI Taxonomy" id="370622"/>
    <lineage>
        <taxon>Bacteria</taxon>
        <taxon>Pseudomonadati</taxon>
        <taxon>Pseudomonadota</taxon>
        <taxon>Alphaproteobacteria</taxon>
        <taxon>Hyphomicrobiales</taxon>
        <taxon>Aurantimonadaceae</taxon>
        <taxon>Aureimonas</taxon>
    </lineage>
</organism>
<dbReference type="Gene3D" id="3.30.1360.120">
    <property type="entry name" value="Probable tRNA modification gtpase trme, domain 1"/>
    <property type="match status" value="1"/>
</dbReference>
<dbReference type="SUPFAM" id="SSF52540">
    <property type="entry name" value="P-loop containing nucleoside triphosphate hydrolases"/>
    <property type="match status" value="1"/>
</dbReference>
<dbReference type="InterPro" id="IPR027266">
    <property type="entry name" value="TrmE/GcvT-like"/>
</dbReference>
<dbReference type="EC" id="3.6.-.-" evidence="8"/>
<feature type="binding site" evidence="8">
    <location>
        <position position="257"/>
    </location>
    <ligand>
        <name>K(+)</name>
        <dbReference type="ChEBI" id="CHEBI:29103"/>
    </ligand>
</feature>
<dbReference type="GO" id="GO:0002098">
    <property type="term" value="P:tRNA wobble uridine modification"/>
    <property type="evidence" value="ECO:0007669"/>
    <property type="project" value="TreeGrafter"/>
</dbReference>
<feature type="binding site" evidence="8">
    <location>
        <begin position="257"/>
        <end position="263"/>
    </location>
    <ligand>
        <name>GTP</name>
        <dbReference type="ChEBI" id="CHEBI:37565"/>
    </ligand>
</feature>
<feature type="binding site" evidence="8">
    <location>
        <position position="34"/>
    </location>
    <ligand>
        <name>(6S)-5-formyl-5,6,7,8-tetrahydrofolate</name>
        <dbReference type="ChEBI" id="CHEBI:57457"/>
    </ligand>
</feature>
<keyword evidence="8" id="KW-0479">Metal-binding</keyword>
<comment type="caution">
    <text evidence="8">Lacks conserved residue(s) required for the propagation of feature annotation.</text>
</comment>
<feature type="binding site" evidence="8">
    <location>
        <position position="131"/>
    </location>
    <ligand>
        <name>(6S)-5-formyl-5,6,7,8-tetrahydrofolate</name>
        <dbReference type="ChEBI" id="CHEBI:57457"/>
    </ligand>
</feature>
<keyword evidence="8" id="KW-0963">Cytoplasm</keyword>
<dbReference type="AlphaFoldDB" id="A0A0N7KWX8"/>
<evidence type="ECO:0000256" key="9">
    <source>
        <dbReference type="RuleBase" id="RU003313"/>
    </source>
</evidence>
<feature type="binding site" evidence="8">
    <location>
        <position position="91"/>
    </location>
    <ligand>
        <name>(6S)-5-formyl-5,6,7,8-tetrahydrofolate</name>
        <dbReference type="ChEBI" id="CHEBI:57457"/>
    </ligand>
</feature>
<keyword evidence="5 8" id="KW-0460">Magnesium</keyword>
<dbReference type="EMBL" id="LC066369">
    <property type="protein sequence ID" value="BAT25361.1"/>
    <property type="molecule type" value="Genomic_DNA"/>
</dbReference>
<evidence type="ECO:0000256" key="2">
    <source>
        <dbReference type="ARBA" id="ARBA00022694"/>
    </source>
</evidence>
<dbReference type="InterPro" id="IPR031168">
    <property type="entry name" value="G_TrmE"/>
</dbReference>
<comment type="cofactor">
    <cofactor evidence="8">
        <name>K(+)</name>
        <dbReference type="ChEBI" id="CHEBI:29103"/>
    </cofactor>
    <text evidence="8">Binds 1 potassium ion per subunit.</text>
</comment>
<comment type="similarity">
    <text evidence="1 8 9">Belongs to the TRAFAC class TrmE-Era-EngA-EngB-Septin-like GTPase superfamily. TrmE GTPase family.</text>
</comment>
<dbReference type="InterPro" id="IPR005225">
    <property type="entry name" value="Small_GTP-bd"/>
</dbReference>
<dbReference type="InterPro" id="IPR027368">
    <property type="entry name" value="MnmE_dom2"/>
</dbReference>
<evidence type="ECO:0000256" key="7">
    <source>
        <dbReference type="ARBA" id="ARBA00023134"/>
    </source>
</evidence>
<accession>A0A0N7KWX8</accession>
<dbReference type="InterPro" id="IPR004520">
    <property type="entry name" value="GTPase_MnmE"/>
</dbReference>
<keyword evidence="6 8" id="KW-0630">Potassium</keyword>
<evidence type="ECO:0000256" key="1">
    <source>
        <dbReference type="ARBA" id="ARBA00011043"/>
    </source>
</evidence>
<dbReference type="GO" id="GO:0005737">
    <property type="term" value="C:cytoplasm"/>
    <property type="evidence" value="ECO:0007669"/>
    <property type="project" value="UniProtKB-SubCell"/>
</dbReference>
<feature type="binding site" evidence="8">
    <location>
        <begin position="238"/>
        <end position="243"/>
    </location>
    <ligand>
        <name>GTP</name>
        <dbReference type="ChEBI" id="CHEBI:37565"/>
    </ligand>
</feature>
<feature type="binding site" evidence="8">
    <location>
        <begin position="282"/>
        <end position="285"/>
    </location>
    <ligand>
        <name>GTP</name>
        <dbReference type="ChEBI" id="CHEBI:37565"/>
    </ligand>
</feature>
<evidence type="ECO:0000259" key="10">
    <source>
        <dbReference type="PROSITE" id="PS51709"/>
    </source>
</evidence>
<dbReference type="GO" id="GO:0005525">
    <property type="term" value="F:GTP binding"/>
    <property type="evidence" value="ECO:0007669"/>
    <property type="project" value="UniProtKB-UniRule"/>
</dbReference>
<dbReference type="NCBIfam" id="TIGR00231">
    <property type="entry name" value="small_GTP"/>
    <property type="match status" value="1"/>
</dbReference>
<dbReference type="Pfam" id="PF12631">
    <property type="entry name" value="MnmE_helical"/>
    <property type="match status" value="1"/>
</dbReference>
<reference evidence="11" key="1">
    <citation type="journal article" date="2015" name="Proc. Natl. Acad. Sci. U.S.A.">
        <title>Bacterial clade with the ribosomal RNA operon on a small plasmid rather than the chromosome.</title>
        <authorList>
            <person name="Anda M."/>
            <person name="Ohtsubo Y."/>
            <person name="Okubo T."/>
            <person name="Sugawara M."/>
            <person name="Nagata Y."/>
            <person name="Tsuda M."/>
            <person name="Minamisawa K."/>
            <person name="Mitsui H."/>
        </authorList>
    </citation>
    <scope>NUCLEOTIDE SEQUENCE</scope>
    <source>
        <strain evidence="11">DSM 21988</strain>
    </source>
</reference>
<dbReference type="HAMAP" id="MF_00379">
    <property type="entry name" value="GTPase_MnmE"/>
    <property type="match status" value="1"/>
</dbReference>
<feature type="domain" description="TrmE-type G" evidence="10">
    <location>
        <begin position="228"/>
        <end position="372"/>
    </location>
</feature>
<gene>
    <name evidence="8" type="primary">mnmE</name>
    <name evidence="8" type="synonym">trmE</name>
</gene>
<dbReference type="CDD" id="cd04164">
    <property type="entry name" value="trmE"/>
    <property type="match status" value="1"/>
</dbReference>
<dbReference type="InterPro" id="IPR018948">
    <property type="entry name" value="GTP-bd_TrmE_N"/>
</dbReference>
<comment type="subunit">
    <text evidence="8">Homodimer. Heterotetramer of two MnmE and two MnmG subunits.</text>
</comment>
<dbReference type="PANTHER" id="PTHR42714:SF2">
    <property type="entry name" value="TRNA MODIFICATION GTPASE GTPBP3, MITOCHONDRIAL"/>
    <property type="match status" value="1"/>
</dbReference>
<dbReference type="GO" id="GO:0003924">
    <property type="term" value="F:GTPase activity"/>
    <property type="evidence" value="ECO:0007669"/>
    <property type="project" value="UniProtKB-UniRule"/>
</dbReference>
<dbReference type="Pfam" id="PF01926">
    <property type="entry name" value="MMR_HSR1"/>
    <property type="match status" value="1"/>
</dbReference>
<evidence type="ECO:0000256" key="3">
    <source>
        <dbReference type="ARBA" id="ARBA00022741"/>
    </source>
</evidence>
<dbReference type="FunFam" id="3.30.1360.120:FF:000007">
    <property type="entry name" value="tRNA modification GTPase GTPBP3, mitochondrial"/>
    <property type="match status" value="1"/>
</dbReference>
<feature type="binding site" evidence="8">
    <location>
        <position position="263"/>
    </location>
    <ligand>
        <name>Mg(2+)</name>
        <dbReference type="ChEBI" id="CHEBI:18420"/>
    </ligand>
</feature>
<dbReference type="InterPro" id="IPR006073">
    <property type="entry name" value="GTP-bd"/>
</dbReference>
<evidence type="ECO:0000256" key="6">
    <source>
        <dbReference type="ARBA" id="ARBA00022958"/>
    </source>
</evidence>
<dbReference type="NCBIfam" id="TIGR00450">
    <property type="entry name" value="mnmE_trmE_thdF"/>
    <property type="match status" value="1"/>
</dbReference>
<dbReference type="GO" id="GO:0030488">
    <property type="term" value="P:tRNA methylation"/>
    <property type="evidence" value="ECO:0007669"/>
    <property type="project" value="TreeGrafter"/>
</dbReference>
<dbReference type="Pfam" id="PF10396">
    <property type="entry name" value="TrmE_N"/>
    <property type="match status" value="1"/>
</dbReference>
<dbReference type="PROSITE" id="PS51709">
    <property type="entry name" value="G_TRME"/>
    <property type="match status" value="1"/>
</dbReference>
<keyword evidence="2 8" id="KW-0819">tRNA processing</keyword>
<keyword evidence="7 8" id="KW-0342">GTP-binding</keyword>
<dbReference type="InterPro" id="IPR027417">
    <property type="entry name" value="P-loop_NTPase"/>
</dbReference>
<dbReference type="PANTHER" id="PTHR42714">
    <property type="entry name" value="TRNA MODIFICATION GTPASE GTPBP3"/>
    <property type="match status" value="1"/>
</dbReference>
<proteinExistence type="inferred from homology"/>
<evidence type="ECO:0000256" key="8">
    <source>
        <dbReference type="HAMAP-Rule" id="MF_00379"/>
    </source>
</evidence>
<comment type="function">
    <text evidence="8">Exhibits a very high intrinsic GTPase hydrolysis rate. Involved in the addition of a carboxymethylaminomethyl (cmnm) group at the wobble position (U34) of certain tRNAs, forming tRNA-cmnm(5)s(2)U34.</text>
</comment>
<feature type="binding site" evidence="8">
    <location>
        <position position="259"/>
    </location>
    <ligand>
        <name>K(+)</name>
        <dbReference type="ChEBI" id="CHEBI:29103"/>
    </ligand>
</feature>
<feature type="binding site" evidence="8">
    <location>
        <position position="262"/>
    </location>
    <ligand>
        <name>K(+)</name>
        <dbReference type="ChEBI" id="CHEBI:29103"/>
    </ligand>
</feature>
<dbReference type="InterPro" id="IPR025867">
    <property type="entry name" value="MnmE_helical"/>
</dbReference>
<dbReference type="CDD" id="cd14858">
    <property type="entry name" value="TrmE_N"/>
    <property type="match status" value="1"/>
</dbReference>
<keyword evidence="3 8" id="KW-0547">Nucleotide-binding</keyword>
<feature type="binding site" evidence="8">
    <location>
        <position position="447"/>
    </location>
    <ligand>
        <name>(6S)-5-formyl-5,6,7,8-tetrahydrofolate</name>
        <dbReference type="ChEBI" id="CHEBI:57457"/>
    </ligand>
</feature>
<comment type="subcellular location">
    <subcellularLocation>
        <location evidence="8">Cytoplasm</location>
    </subcellularLocation>
</comment>
<name>A0A0N7KWX8_9HYPH</name>
<evidence type="ECO:0000256" key="4">
    <source>
        <dbReference type="ARBA" id="ARBA00022801"/>
    </source>
</evidence>
<feature type="binding site" evidence="8">
    <location>
        <position position="238"/>
    </location>
    <ligand>
        <name>K(+)</name>
        <dbReference type="ChEBI" id="CHEBI:29103"/>
    </ligand>
</feature>